<dbReference type="Proteomes" id="UP000319516">
    <property type="component" value="Unassembled WGS sequence"/>
</dbReference>
<evidence type="ECO:0000313" key="3">
    <source>
        <dbReference type="Proteomes" id="UP000319516"/>
    </source>
</evidence>
<dbReference type="OrthoDB" id="5147732at2"/>
<dbReference type="EMBL" id="VFOP01000001">
    <property type="protein sequence ID" value="TQL51547.1"/>
    <property type="molecule type" value="Genomic_DNA"/>
</dbReference>
<proteinExistence type="predicted"/>
<reference evidence="2 3" key="1">
    <citation type="submission" date="2019-06" db="EMBL/GenBank/DDBJ databases">
        <title>Sequencing the genomes of 1000 actinobacteria strains.</title>
        <authorList>
            <person name="Klenk H.-P."/>
        </authorList>
    </citation>
    <scope>NUCLEOTIDE SEQUENCE [LARGE SCALE GENOMIC DNA]</scope>
    <source>
        <strain evidence="2 3">DSM 12335</strain>
    </source>
</reference>
<accession>A0A542YTZ0</accession>
<feature type="signal peptide" evidence="1">
    <location>
        <begin position="1"/>
        <end position="26"/>
    </location>
</feature>
<dbReference type="RefSeq" id="WP_141785538.1">
    <property type="nucleotide sequence ID" value="NZ_BAAAIK010000011.1"/>
</dbReference>
<gene>
    <name evidence="2" type="ORF">FB467_2694</name>
</gene>
<organism evidence="2 3">
    <name type="scientific">Ornithinicoccus hortensis</name>
    <dbReference type="NCBI Taxonomy" id="82346"/>
    <lineage>
        <taxon>Bacteria</taxon>
        <taxon>Bacillati</taxon>
        <taxon>Actinomycetota</taxon>
        <taxon>Actinomycetes</taxon>
        <taxon>Micrococcales</taxon>
        <taxon>Intrasporangiaceae</taxon>
        <taxon>Ornithinicoccus</taxon>
    </lineage>
</organism>
<feature type="chain" id="PRO_5038393016" evidence="1">
    <location>
        <begin position="27"/>
        <end position="142"/>
    </location>
</feature>
<name>A0A542YTZ0_9MICO</name>
<sequence length="142" mass="15154">MSASLPRLCTRSAPVLLLSVALVLSGCGDQSPSGQPQDPSASPTGATVVEVYEDVSYYGACGNEVLHHEDLVYYPLLSEELEDFDPTPYAMGPGPLPAVAPPGPGDDTGTLTVYSDGYARFVSDSGMETWLTEESREYNWVC</sequence>
<evidence type="ECO:0000313" key="2">
    <source>
        <dbReference type="EMBL" id="TQL51547.1"/>
    </source>
</evidence>
<protein>
    <submittedName>
        <fullName evidence="2">Uncharacterized protein</fullName>
    </submittedName>
</protein>
<keyword evidence="3" id="KW-1185">Reference proteome</keyword>
<dbReference type="PROSITE" id="PS51257">
    <property type="entry name" value="PROKAR_LIPOPROTEIN"/>
    <property type="match status" value="1"/>
</dbReference>
<dbReference type="AlphaFoldDB" id="A0A542YTZ0"/>
<evidence type="ECO:0000256" key="1">
    <source>
        <dbReference type="SAM" id="SignalP"/>
    </source>
</evidence>
<keyword evidence="1" id="KW-0732">Signal</keyword>
<comment type="caution">
    <text evidence="2">The sequence shown here is derived from an EMBL/GenBank/DDBJ whole genome shotgun (WGS) entry which is preliminary data.</text>
</comment>